<evidence type="ECO:0000256" key="1">
    <source>
        <dbReference type="ARBA" id="ARBA00010062"/>
    </source>
</evidence>
<dbReference type="Pfam" id="PF13458">
    <property type="entry name" value="Peripla_BP_6"/>
    <property type="match status" value="1"/>
</dbReference>
<dbReference type="RefSeq" id="WP_192769005.1">
    <property type="nucleotide sequence ID" value="NZ_JADBEB010000001.1"/>
</dbReference>
<feature type="signal peptide" evidence="3">
    <location>
        <begin position="1"/>
        <end position="40"/>
    </location>
</feature>
<dbReference type="Gene3D" id="3.40.50.2300">
    <property type="match status" value="2"/>
</dbReference>
<dbReference type="PANTHER" id="PTHR30483">
    <property type="entry name" value="LEUCINE-SPECIFIC-BINDING PROTEIN"/>
    <property type="match status" value="1"/>
</dbReference>
<comment type="caution">
    <text evidence="5">The sequence shown here is derived from an EMBL/GenBank/DDBJ whole genome shotgun (WGS) entry which is preliminary data.</text>
</comment>
<dbReference type="AlphaFoldDB" id="A0A927M9R0"/>
<keyword evidence="2 3" id="KW-0732">Signal</keyword>
<evidence type="ECO:0000313" key="6">
    <source>
        <dbReference type="Proteomes" id="UP000649753"/>
    </source>
</evidence>
<organism evidence="5 6">
    <name type="scientific">Plantactinospora soyae</name>
    <dbReference type="NCBI Taxonomy" id="1544732"/>
    <lineage>
        <taxon>Bacteria</taxon>
        <taxon>Bacillati</taxon>
        <taxon>Actinomycetota</taxon>
        <taxon>Actinomycetes</taxon>
        <taxon>Micromonosporales</taxon>
        <taxon>Micromonosporaceae</taxon>
        <taxon>Plantactinospora</taxon>
    </lineage>
</organism>
<proteinExistence type="inferred from homology"/>
<evidence type="ECO:0000256" key="3">
    <source>
        <dbReference type="SAM" id="SignalP"/>
    </source>
</evidence>
<comment type="similarity">
    <text evidence="1">Belongs to the leucine-binding protein family.</text>
</comment>
<reference evidence="5" key="1">
    <citation type="submission" date="2020-10" db="EMBL/GenBank/DDBJ databases">
        <title>Sequencing the genomes of 1000 actinobacteria strains.</title>
        <authorList>
            <person name="Klenk H.-P."/>
        </authorList>
    </citation>
    <scope>NUCLEOTIDE SEQUENCE</scope>
    <source>
        <strain evidence="5">DSM 46832</strain>
    </source>
</reference>
<dbReference type="InterPro" id="IPR028082">
    <property type="entry name" value="Peripla_BP_I"/>
</dbReference>
<feature type="chain" id="PRO_5037295840" evidence="3">
    <location>
        <begin position="41"/>
        <end position="389"/>
    </location>
</feature>
<accession>A0A927M9R0</accession>
<dbReference type="Proteomes" id="UP000649753">
    <property type="component" value="Unassembled WGS sequence"/>
</dbReference>
<sequence>MFHSRRPARWIPATTRTTLALVLAVTALSACTLDSGSVTASGEASESGEVLVGVALPFSGAVSRTGNLYRKGIELRLKQAEEAGELGDISVKVDYQDDANNPSEAVPLVTRFAQAGAVAMFGAHSSPVALAQANAVQAAGLPEFVFGASNSIKNPFQYQVNARDSEQIRNVINFAARNNFRRVGLFTDTGAYGTSAKQQLDAILGESDLEIVGSETFEPTASNLAPQLVSLRRKNPDFVAMFSFGTPYAAVVKGKAEIGWNVPIVGNVAAGDIAVGEIAGKDADGLYFMTPLGDDTPASRALAESWAKAYPEDPLTFEGATSYDAMTVLIRALSEGGTSRQAVQEWLSKATAIEGLACGKSPWNLTERAPIKADDLAFRLWKTGETVAV</sequence>
<dbReference type="PANTHER" id="PTHR30483:SF6">
    <property type="entry name" value="PERIPLASMIC BINDING PROTEIN OF ABC TRANSPORTER FOR NATURAL AMINO ACIDS"/>
    <property type="match status" value="1"/>
</dbReference>
<dbReference type="EMBL" id="JADBEB010000001">
    <property type="protein sequence ID" value="MBE1489545.1"/>
    <property type="molecule type" value="Genomic_DNA"/>
</dbReference>
<keyword evidence="6" id="KW-1185">Reference proteome</keyword>
<gene>
    <name evidence="5" type="ORF">H4W31_005183</name>
</gene>
<protein>
    <submittedName>
        <fullName evidence="5">Branched-chain amino acid transport system substrate-binding protein</fullName>
    </submittedName>
</protein>
<dbReference type="InterPro" id="IPR051010">
    <property type="entry name" value="BCAA_transport"/>
</dbReference>
<dbReference type="SUPFAM" id="SSF53822">
    <property type="entry name" value="Periplasmic binding protein-like I"/>
    <property type="match status" value="1"/>
</dbReference>
<name>A0A927M9R0_9ACTN</name>
<evidence type="ECO:0000313" key="5">
    <source>
        <dbReference type="EMBL" id="MBE1489545.1"/>
    </source>
</evidence>
<evidence type="ECO:0000256" key="2">
    <source>
        <dbReference type="ARBA" id="ARBA00022729"/>
    </source>
</evidence>
<evidence type="ECO:0000259" key="4">
    <source>
        <dbReference type="Pfam" id="PF13458"/>
    </source>
</evidence>
<dbReference type="InterPro" id="IPR028081">
    <property type="entry name" value="Leu-bd"/>
</dbReference>
<feature type="domain" description="Leucine-binding protein" evidence="4">
    <location>
        <begin position="50"/>
        <end position="360"/>
    </location>
</feature>
<dbReference type="PROSITE" id="PS51257">
    <property type="entry name" value="PROKAR_LIPOPROTEIN"/>
    <property type="match status" value="1"/>
</dbReference>